<dbReference type="EMBL" id="VOSL01000141">
    <property type="protein sequence ID" value="TXD32055.1"/>
    <property type="molecule type" value="Genomic_DNA"/>
</dbReference>
<organism evidence="1 2">
    <name type="scientific">Lujinxingia vulgaris</name>
    <dbReference type="NCBI Taxonomy" id="2600176"/>
    <lineage>
        <taxon>Bacteria</taxon>
        <taxon>Deltaproteobacteria</taxon>
        <taxon>Bradymonadales</taxon>
        <taxon>Lujinxingiaceae</taxon>
        <taxon>Lujinxingia</taxon>
    </lineage>
</organism>
<name>A0A5C6X6T8_9DELT</name>
<dbReference type="AlphaFoldDB" id="A0A5C6X6T8"/>
<comment type="caution">
    <text evidence="1">The sequence shown here is derived from an EMBL/GenBank/DDBJ whole genome shotgun (WGS) entry which is preliminary data.</text>
</comment>
<accession>A0A5C6X6T8</accession>
<dbReference type="Pfam" id="PF10974">
    <property type="entry name" value="DUF2804"/>
    <property type="match status" value="1"/>
</dbReference>
<protein>
    <submittedName>
        <fullName evidence="1">DUF2804 domain-containing protein</fullName>
    </submittedName>
</protein>
<proteinExistence type="predicted"/>
<gene>
    <name evidence="1" type="ORF">FRC96_19330</name>
</gene>
<sequence length="390" mass="43259">MQGVDARGARGIVDAFEDEGWIGIRFTRGNSGSMTMVETRQNERPGKVPNAIVDRLGAARIGTYCGELPAVQLHRLRGPEALKGAAARLRRKRWQYSAICTDAIFIAQAVVHVGYAAHTFMYAVDLLEERPVLRFGGLGVPGLQVEVNDRPGVGLQAHYRRPGAVLFTRREPRGAPYELGARLGAWAVPSYGKTDLFAELHTEQAAPALTVISPVPDPGRINVTQKWTALPVEGHFKVGSRSYDLDGGLGALDYTQGYLGRQTAWRWAMGMGRLPDGRRLGLNLVEGFNDTHPTANENALWVGEELIGLGRALFHFEKDHPERAWEVQTTCGRVRLRFRAIFVHREVRNLGPIRSYFIQPAGVFEGEIRVGGTTYPVRLVGVTEDQDIWW</sequence>
<dbReference type="PANTHER" id="PTHR35868">
    <property type="entry name" value="DUF2804 DOMAIN-CONTAINING PROTEIN-RELATED"/>
    <property type="match status" value="1"/>
</dbReference>
<dbReference type="Proteomes" id="UP000321046">
    <property type="component" value="Unassembled WGS sequence"/>
</dbReference>
<dbReference type="OrthoDB" id="5413160at2"/>
<evidence type="ECO:0000313" key="1">
    <source>
        <dbReference type="EMBL" id="TXD32055.1"/>
    </source>
</evidence>
<reference evidence="1 2" key="1">
    <citation type="submission" date="2019-08" db="EMBL/GenBank/DDBJ databases">
        <title>Bradymonadales sp. TMQ2.</title>
        <authorList>
            <person name="Liang Q."/>
        </authorList>
    </citation>
    <scope>NUCLEOTIDE SEQUENCE [LARGE SCALE GENOMIC DNA]</scope>
    <source>
        <strain evidence="1 2">TMQ2</strain>
    </source>
</reference>
<dbReference type="PANTHER" id="PTHR35868:SF4">
    <property type="entry name" value="DUF2804 DOMAIN-CONTAINING PROTEIN"/>
    <property type="match status" value="1"/>
</dbReference>
<evidence type="ECO:0000313" key="2">
    <source>
        <dbReference type="Proteomes" id="UP000321046"/>
    </source>
</evidence>
<dbReference type="InterPro" id="IPR021243">
    <property type="entry name" value="DUF2804"/>
</dbReference>